<gene>
    <name evidence="5" type="ORF">BXY45_12348</name>
</gene>
<name>A0A315ZZB1_9ACTN</name>
<keyword evidence="2" id="KW-0238">DNA-binding</keyword>
<dbReference type="SUPFAM" id="SSF47413">
    <property type="entry name" value="lambda repressor-like DNA-binding domains"/>
    <property type="match status" value="1"/>
</dbReference>
<keyword evidence="3" id="KW-0804">Transcription</keyword>
<dbReference type="CDD" id="cd06267">
    <property type="entry name" value="PBP1_LacI_sugar_binding-like"/>
    <property type="match status" value="1"/>
</dbReference>
<organism evidence="5 6">
    <name type="scientific">Quadrisphaera granulorum</name>
    <dbReference type="NCBI Taxonomy" id="317664"/>
    <lineage>
        <taxon>Bacteria</taxon>
        <taxon>Bacillati</taxon>
        <taxon>Actinomycetota</taxon>
        <taxon>Actinomycetes</taxon>
        <taxon>Kineosporiales</taxon>
        <taxon>Kineosporiaceae</taxon>
        <taxon>Quadrisphaera</taxon>
    </lineage>
</organism>
<sequence>MAGRRPTVYDVARQAGVSIATVSFAFRRPAEVRAETREAVLRAAQEIGYVPSASARGLAQRRTGALGLHSFEYLLDRPQGLTEGAVPLQVADLDLDQDVVSWDQLGPGAVSGPAAFPLYVDEVQRGFELEARRHGRPVLVGRSAESGGDVTETAGRVDGLAIFPGRAAERLVREVRLHMPVVVFGSPPDDDPHHHVLADNRGGARELVRHLVTVHGLSDLAFVGSQAPWDLRERFFGMRGELEALGLPAPDEVCDDTDLVDGATFDGVRALVTSGRLPHALVCGSDQVALAVLELLAREGVRVPEDIAVTGFDGILAGRLGAVPLTTVAQPMEAMGRVAVHLLMGAGDEGGRVVRLGTRLQVRRSCGCSRPPTS</sequence>
<dbReference type="PANTHER" id="PTHR30146">
    <property type="entry name" value="LACI-RELATED TRANSCRIPTIONAL REPRESSOR"/>
    <property type="match status" value="1"/>
</dbReference>
<dbReference type="EMBL" id="QGDQ01000023">
    <property type="protein sequence ID" value="PWJ50238.1"/>
    <property type="molecule type" value="Genomic_DNA"/>
</dbReference>
<dbReference type="RefSeq" id="WP_109775637.1">
    <property type="nucleotide sequence ID" value="NZ_QGDQ01000023.1"/>
</dbReference>
<dbReference type="CDD" id="cd01392">
    <property type="entry name" value="HTH_LacI"/>
    <property type="match status" value="1"/>
</dbReference>
<keyword evidence="6" id="KW-1185">Reference proteome</keyword>
<dbReference type="InterPro" id="IPR046335">
    <property type="entry name" value="LacI/GalR-like_sensor"/>
</dbReference>
<dbReference type="PANTHER" id="PTHR30146:SF109">
    <property type="entry name" value="HTH-TYPE TRANSCRIPTIONAL REGULATOR GALS"/>
    <property type="match status" value="1"/>
</dbReference>
<dbReference type="InterPro" id="IPR010982">
    <property type="entry name" value="Lambda_DNA-bd_dom_sf"/>
</dbReference>
<evidence type="ECO:0000256" key="2">
    <source>
        <dbReference type="ARBA" id="ARBA00023125"/>
    </source>
</evidence>
<feature type="domain" description="HTH lacI-type" evidence="4">
    <location>
        <begin position="6"/>
        <end position="60"/>
    </location>
</feature>
<dbReference type="GO" id="GO:0003700">
    <property type="term" value="F:DNA-binding transcription factor activity"/>
    <property type="evidence" value="ECO:0007669"/>
    <property type="project" value="TreeGrafter"/>
</dbReference>
<dbReference type="PROSITE" id="PS50932">
    <property type="entry name" value="HTH_LACI_2"/>
    <property type="match status" value="1"/>
</dbReference>
<accession>A0A315ZZB1</accession>
<dbReference type="GO" id="GO:0000976">
    <property type="term" value="F:transcription cis-regulatory region binding"/>
    <property type="evidence" value="ECO:0007669"/>
    <property type="project" value="TreeGrafter"/>
</dbReference>
<dbReference type="SMART" id="SM00354">
    <property type="entry name" value="HTH_LACI"/>
    <property type="match status" value="1"/>
</dbReference>
<evidence type="ECO:0000313" key="6">
    <source>
        <dbReference type="Proteomes" id="UP000245469"/>
    </source>
</evidence>
<dbReference type="OrthoDB" id="4268837at2"/>
<dbReference type="Gene3D" id="1.10.260.40">
    <property type="entry name" value="lambda repressor-like DNA-binding domains"/>
    <property type="match status" value="1"/>
</dbReference>
<evidence type="ECO:0000256" key="3">
    <source>
        <dbReference type="ARBA" id="ARBA00023163"/>
    </source>
</evidence>
<dbReference type="Pfam" id="PF13377">
    <property type="entry name" value="Peripla_BP_3"/>
    <property type="match status" value="1"/>
</dbReference>
<keyword evidence="1" id="KW-0805">Transcription regulation</keyword>
<dbReference type="Pfam" id="PF00356">
    <property type="entry name" value="LacI"/>
    <property type="match status" value="1"/>
</dbReference>
<dbReference type="InterPro" id="IPR028082">
    <property type="entry name" value="Peripla_BP_I"/>
</dbReference>
<dbReference type="Proteomes" id="UP000245469">
    <property type="component" value="Unassembled WGS sequence"/>
</dbReference>
<dbReference type="Gene3D" id="3.40.50.2300">
    <property type="match status" value="2"/>
</dbReference>
<evidence type="ECO:0000259" key="4">
    <source>
        <dbReference type="PROSITE" id="PS50932"/>
    </source>
</evidence>
<comment type="caution">
    <text evidence="5">The sequence shown here is derived from an EMBL/GenBank/DDBJ whole genome shotgun (WGS) entry which is preliminary data.</text>
</comment>
<proteinExistence type="predicted"/>
<reference evidence="5 6" key="1">
    <citation type="submission" date="2018-03" db="EMBL/GenBank/DDBJ databases">
        <title>Genomic Encyclopedia of Archaeal and Bacterial Type Strains, Phase II (KMG-II): from individual species to whole genera.</title>
        <authorList>
            <person name="Goeker M."/>
        </authorList>
    </citation>
    <scope>NUCLEOTIDE SEQUENCE [LARGE SCALE GENOMIC DNA]</scope>
    <source>
        <strain evidence="5 6">DSM 44889</strain>
    </source>
</reference>
<dbReference type="SUPFAM" id="SSF53822">
    <property type="entry name" value="Periplasmic binding protein-like I"/>
    <property type="match status" value="1"/>
</dbReference>
<evidence type="ECO:0000256" key="1">
    <source>
        <dbReference type="ARBA" id="ARBA00023015"/>
    </source>
</evidence>
<dbReference type="InterPro" id="IPR000843">
    <property type="entry name" value="HTH_LacI"/>
</dbReference>
<evidence type="ECO:0000313" key="5">
    <source>
        <dbReference type="EMBL" id="PWJ50238.1"/>
    </source>
</evidence>
<protein>
    <submittedName>
        <fullName evidence="5">LacI family transcriptional regulator</fullName>
    </submittedName>
</protein>
<dbReference type="AlphaFoldDB" id="A0A315ZZB1"/>